<proteinExistence type="predicted"/>
<dbReference type="EMBL" id="JAVDWQ010000017">
    <property type="protein sequence ID" value="MDR7211995.1"/>
    <property type="molecule type" value="Genomic_DNA"/>
</dbReference>
<name>A0ABU1YCM7_9FLAO</name>
<accession>A0ABU1YCM7</accession>
<dbReference type="Proteomes" id="UP001269081">
    <property type="component" value="Unassembled WGS sequence"/>
</dbReference>
<evidence type="ECO:0000313" key="2">
    <source>
        <dbReference type="Proteomes" id="UP001269081"/>
    </source>
</evidence>
<gene>
    <name evidence="1" type="ORF">J2W48_003952</name>
</gene>
<reference evidence="1 2" key="1">
    <citation type="submission" date="2023-07" db="EMBL/GenBank/DDBJ databases">
        <title>Sorghum-associated microbial communities from plants grown in Nebraska, USA.</title>
        <authorList>
            <person name="Schachtman D."/>
        </authorList>
    </citation>
    <scope>NUCLEOTIDE SEQUENCE [LARGE SCALE GENOMIC DNA]</scope>
    <source>
        <strain evidence="1 2">4129</strain>
    </source>
</reference>
<comment type="caution">
    <text evidence="1">The sequence shown here is derived from an EMBL/GenBank/DDBJ whole genome shotgun (WGS) entry which is preliminary data.</text>
</comment>
<sequence length="170" mass="19793">MAVWQYLLIVVPENSIDSNYQCIFKNNKTEFLPNTNSFWKNFDGDISLIISELDQIIPKADWGDDTFICWKGNESSKEDNDASICLSNDKTRIEEFHFRIDLRKSSNINHVLQSILNICKKNQFILIDIKGNIFKPQLEDILKSMKRSNATAFLSNPIKFLENLSKKHFK</sequence>
<protein>
    <submittedName>
        <fullName evidence="1">Uncharacterized protein</fullName>
    </submittedName>
</protein>
<dbReference type="RefSeq" id="WP_310283424.1">
    <property type="nucleotide sequence ID" value="NZ_JAVDWQ010000017.1"/>
</dbReference>
<organism evidence="1 2">
    <name type="scientific">Flavobacterium piscis</name>
    <dbReference type="NCBI Taxonomy" id="1114874"/>
    <lineage>
        <taxon>Bacteria</taxon>
        <taxon>Pseudomonadati</taxon>
        <taxon>Bacteroidota</taxon>
        <taxon>Flavobacteriia</taxon>
        <taxon>Flavobacteriales</taxon>
        <taxon>Flavobacteriaceae</taxon>
        <taxon>Flavobacterium</taxon>
    </lineage>
</organism>
<evidence type="ECO:0000313" key="1">
    <source>
        <dbReference type="EMBL" id="MDR7211995.1"/>
    </source>
</evidence>
<keyword evidence="2" id="KW-1185">Reference proteome</keyword>